<proteinExistence type="predicted"/>
<sequence>MRVIANDLFANAVRIEGNPSTGHVGGERLRNEGADMVLVSGCKYMIFSKGIFPGESFNRRAMWLGTHLSGSHMSQDTILQVSREKKVYGLSLRQSAPSSVGP</sequence>
<gene>
    <name evidence="1" type="ORF">EYZ11_011644</name>
</gene>
<dbReference type="EMBL" id="SOSA01000743">
    <property type="protein sequence ID" value="THC88915.1"/>
    <property type="molecule type" value="Genomic_DNA"/>
</dbReference>
<dbReference type="VEuPathDB" id="FungiDB:EYZ11_011644"/>
<dbReference type="Proteomes" id="UP000308092">
    <property type="component" value="Unassembled WGS sequence"/>
</dbReference>
<protein>
    <submittedName>
        <fullName evidence="1">Uncharacterized protein</fullName>
    </submittedName>
</protein>
<evidence type="ECO:0000313" key="2">
    <source>
        <dbReference type="Proteomes" id="UP000308092"/>
    </source>
</evidence>
<keyword evidence="2" id="KW-1185">Reference proteome</keyword>
<organism evidence="1 2">
    <name type="scientific">Aspergillus tanneri</name>
    <dbReference type="NCBI Taxonomy" id="1220188"/>
    <lineage>
        <taxon>Eukaryota</taxon>
        <taxon>Fungi</taxon>
        <taxon>Dikarya</taxon>
        <taxon>Ascomycota</taxon>
        <taxon>Pezizomycotina</taxon>
        <taxon>Eurotiomycetes</taxon>
        <taxon>Eurotiomycetidae</taxon>
        <taxon>Eurotiales</taxon>
        <taxon>Aspergillaceae</taxon>
        <taxon>Aspergillus</taxon>
        <taxon>Aspergillus subgen. Circumdati</taxon>
    </lineage>
</organism>
<reference evidence="1 2" key="1">
    <citation type="submission" date="2019-03" db="EMBL/GenBank/DDBJ databases">
        <title>The genome sequence of a newly discovered highly antifungal drug resistant Aspergillus species, Aspergillus tanneri NIH 1004.</title>
        <authorList>
            <person name="Mounaud S."/>
            <person name="Singh I."/>
            <person name="Joardar V."/>
            <person name="Pakala S."/>
            <person name="Pakala S."/>
            <person name="Venepally P."/>
            <person name="Hoover J."/>
            <person name="Nierman W."/>
            <person name="Chung J."/>
            <person name="Losada L."/>
        </authorList>
    </citation>
    <scope>NUCLEOTIDE SEQUENCE [LARGE SCALE GENOMIC DNA]</scope>
    <source>
        <strain evidence="1 2">NIH1004</strain>
    </source>
</reference>
<name>A0A4S3J2L4_9EURO</name>
<comment type="caution">
    <text evidence="1">The sequence shown here is derived from an EMBL/GenBank/DDBJ whole genome shotgun (WGS) entry which is preliminary data.</text>
</comment>
<evidence type="ECO:0000313" key="1">
    <source>
        <dbReference type="EMBL" id="THC88915.1"/>
    </source>
</evidence>
<dbReference type="AlphaFoldDB" id="A0A4S3J2L4"/>
<accession>A0A4S3J2L4</accession>